<evidence type="ECO:0000256" key="1">
    <source>
        <dbReference type="ARBA" id="ARBA00023002"/>
    </source>
</evidence>
<protein>
    <recommendedName>
        <fullName evidence="2">Glyoxylate reductase/hydroxypyruvate reductase</fullName>
    </recommendedName>
</protein>
<feature type="compositionally biased region" description="Polar residues" evidence="3">
    <location>
        <begin position="570"/>
        <end position="581"/>
    </location>
</feature>
<gene>
    <name evidence="6" type="ORF">D623_10034219</name>
</gene>
<dbReference type="PROSITE" id="PS00065">
    <property type="entry name" value="D_2_HYDROXYACID_DH_1"/>
    <property type="match status" value="1"/>
</dbReference>
<feature type="domain" description="D-isomer specific 2-hydroxyacid dehydrogenase NAD-binding" evidence="5">
    <location>
        <begin position="115"/>
        <end position="281"/>
    </location>
</feature>
<dbReference type="GO" id="GO:0051287">
    <property type="term" value="F:NAD binding"/>
    <property type="evidence" value="ECO:0007669"/>
    <property type="project" value="InterPro"/>
</dbReference>
<dbReference type="InterPro" id="IPR000238">
    <property type="entry name" value="RbfA"/>
</dbReference>
<dbReference type="InterPro" id="IPR006139">
    <property type="entry name" value="D-isomer_2_OHA_DH_cat_dom"/>
</dbReference>
<evidence type="ECO:0000259" key="4">
    <source>
        <dbReference type="Pfam" id="PF00389"/>
    </source>
</evidence>
<dbReference type="PANTHER" id="PTHR14725:SF0">
    <property type="entry name" value="RIBOSOME-BINDING FACTOR A, MITOCHONDRIAL-RELATED"/>
    <property type="match status" value="1"/>
</dbReference>
<accession>S7PB11</accession>
<dbReference type="eggNOG" id="KOG4700">
    <property type="taxonomic scope" value="Eukaryota"/>
</dbReference>
<evidence type="ECO:0000259" key="5">
    <source>
        <dbReference type="Pfam" id="PF02826"/>
    </source>
</evidence>
<dbReference type="SUPFAM" id="SSF51735">
    <property type="entry name" value="NAD(P)-binding Rossmann-fold domains"/>
    <property type="match status" value="1"/>
</dbReference>
<dbReference type="InterPro" id="IPR039212">
    <property type="entry name" value="RBFA_mitochondrial"/>
</dbReference>
<organism evidence="6 7">
    <name type="scientific">Myotis brandtii</name>
    <name type="common">Brandt's bat</name>
    <dbReference type="NCBI Taxonomy" id="109478"/>
    <lineage>
        <taxon>Eukaryota</taxon>
        <taxon>Metazoa</taxon>
        <taxon>Chordata</taxon>
        <taxon>Craniata</taxon>
        <taxon>Vertebrata</taxon>
        <taxon>Euteleostomi</taxon>
        <taxon>Mammalia</taxon>
        <taxon>Eutheria</taxon>
        <taxon>Laurasiatheria</taxon>
        <taxon>Chiroptera</taxon>
        <taxon>Yangochiroptera</taxon>
        <taxon>Vespertilionidae</taxon>
        <taxon>Myotis</taxon>
    </lineage>
</organism>
<dbReference type="Gene3D" id="3.30.300.20">
    <property type="match status" value="1"/>
</dbReference>
<dbReference type="GO" id="GO:0016616">
    <property type="term" value="F:oxidoreductase activity, acting on the CH-OH group of donors, NAD or NADP as acceptor"/>
    <property type="evidence" value="ECO:0007669"/>
    <property type="project" value="InterPro"/>
</dbReference>
<dbReference type="InterPro" id="IPR029752">
    <property type="entry name" value="D-isomer_DH_CS1"/>
</dbReference>
<dbReference type="AlphaFoldDB" id="S7PB11"/>
<dbReference type="Proteomes" id="UP000052978">
    <property type="component" value="Unassembled WGS sequence"/>
</dbReference>
<dbReference type="PROSITE" id="PS00671">
    <property type="entry name" value="D_2_HYDROXYACID_DH_3"/>
    <property type="match status" value="1"/>
</dbReference>
<dbReference type="PROSITE" id="PS01319">
    <property type="entry name" value="RBFA"/>
    <property type="match status" value="1"/>
</dbReference>
<evidence type="ECO:0000256" key="2">
    <source>
        <dbReference type="ARBA" id="ARBA00073306"/>
    </source>
</evidence>
<dbReference type="PANTHER" id="PTHR14725">
    <property type="entry name" value="RIBOSOME-BINDING FACTOR A, MITOCHONDRIAL-RELATED"/>
    <property type="match status" value="1"/>
</dbReference>
<name>S7PB11_MYOBR</name>
<dbReference type="SUPFAM" id="SSF52283">
    <property type="entry name" value="Formate/glycerate dehydrogenase catalytic domain-like"/>
    <property type="match status" value="1"/>
</dbReference>
<dbReference type="Pfam" id="PF02033">
    <property type="entry name" value="RBFA"/>
    <property type="match status" value="1"/>
</dbReference>
<feature type="region of interest" description="Disordered" evidence="3">
    <location>
        <begin position="426"/>
        <end position="450"/>
    </location>
</feature>
<dbReference type="GO" id="GO:0006364">
    <property type="term" value="P:rRNA processing"/>
    <property type="evidence" value="ECO:0007669"/>
    <property type="project" value="InterPro"/>
</dbReference>
<proteinExistence type="predicted"/>
<dbReference type="InterPro" id="IPR036291">
    <property type="entry name" value="NAD(P)-bd_dom_sf"/>
</dbReference>
<dbReference type="EMBL" id="KE161676">
    <property type="protein sequence ID" value="EPQ04872.1"/>
    <property type="molecule type" value="Genomic_DNA"/>
</dbReference>
<dbReference type="SUPFAM" id="SSF89919">
    <property type="entry name" value="Ribosome-binding factor A, RbfA"/>
    <property type="match status" value="1"/>
</dbReference>
<dbReference type="Gene3D" id="3.40.50.720">
    <property type="entry name" value="NAD(P)-binding Rossmann-like Domain"/>
    <property type="match status" value="2"/>
</dbReference>
<dbReference type="InterPro" id="IPR023799">
    <property type="entry name" value="RbfA_dom_sf"/>
</dbReference>
<evidence type="ECO:0000313" key="7">
    <source>
        <dbReference type="Proteomes" id="UP000052978"/>
    </source>
</evidence>
<feature type="compositionally biased region" description="Basic and acidic residues" evidence="3">
    <location>
        <begin position="551"/>
        <end position="569"/>
    </location>
</feature>
<dbReference type="Pfam" id="PF00389">
    <property type="entry name" value="2-Hacid_dh"/>
    <property type="match status" value="1"/>
</dbReference>
<reference evidence="6 7" key="1">
    <citation type="journal article" date="2013" name="Nat. Commun.">
        <title>Genome analysis reveals insights into physiology and longevity of the Brandt's bat Myotis brandtii.</title>
        <authorList>
            <person name="Seim I."/>
            <person name="Fang X."/>
            <person name="Xiong Z."/>
            <person name="Lobanov A.V."/>
            <person name="Huang Z."/>
            <person name="Ma S."/>
            <person name="Feng Y."/>
            <person name="Turanov A.A."/>
            <person name="Zhu Y."/>
            <person name="Lenz T.L."/>
            <person name="Gerashchenko M.V."/>
            <person name="Fan D."/>
            <person name="Hee Yim S."/>
            <person name="Yao X."/>
            <person name="Jordan D."/>
            <person name="Xiong Y."/>
            <person name="Ma Y."/>
            <person name="Lyapunov A.N."/>
            <person name="Chen G."/>
            <person name="Kulakova O.I."/>
            <person name="Sun Y."/>
            <person name="Lee S.G."/>
            <person name="Bronson R.T."/>
            <person name="Moskalev A.A."/>
            <person name="Sunyaev S.R."/>
            <person name="Zhang G."/>
            <person name="Krogh A."/>
            <person name="Wang J."/>
            <person name="Gladyshev V.N."/>
        </authorList>
    </citation>
    <scope>NUCLEOTIDE SEQUENCE [LARGE SCALE GENOMIC DNA]</scope>
</reference>
<sequence length="587" mass="65454">MGDQDLPGVLVSGFEGPSGICKDHVGELQKYFNLITVQDLLENKTQVGPKIQAVYIWNRKPAIDQELLQSLPALKIVANAGAGLDHLDLKLIASFGVKVANTPQAVSSPTADMGMALLLAAARRVVEGHQLATSPDTKNFSTNWLGQEVTGSTLGIIGMGSIGYKVAQRARAFEMNILYHNRKRRKSEEEEAVGATYCERLDDLLQRSDFVMLAMSLTPQTQRLIGRRELRLMKPTAILVNIGRGLLVDQDALVEALQTGVIGAAALDVSYPEPLPRKKFWYEGPSLGSHLTYKPSKLELLTKSTSKKTRKEDHVRLRALNGLLYKALSDLLCSPEVSQEIYDLNVELSKVSLTSDFSACRVYWRTTGSAEQNAHTQDTLKRFSAHMRHLLMSQQTLRNVPPIVFVQDKQHAALAEVDRLLAVADFGPPDEQEDLTQSDFRDPEAPDAPSPCDALGPAVHSSLYGIDHEALNKQIMEYKKRKEKGHRGESPAWLEPEQVAELTRQMTRRKKAKPRVDDDLSPKNYPWGLVSEDDLDDDGALQEEFTPVQEWELREAEQKLKAERGEKNSQETPSSQFTKMCQSRAHL</sequence>
<dbReference type="FunFam" id="3.40.50.720:FF:000026">
    <property type="entry name" value="Glyoxylate/hydroxypyruvate reductase B"/>
    <property type="match status" value="1"/>
</dbReference>
<dbReference type="InterPro" id="IPR020053">
    <property type="entry name" value="Ribosome-bd_factorA_CS"/>
</dbReference>
<keyword evidence="1" id="KW-0560">Oxidoreductase</keyword>
<dbReference type="Pfam" id="PF02826">
    <property type="entry name" value="2-Hacid_dh_C"/>
    <property type="match status" value="1"/>
</dbReference>
<evidence type="ECO:0000313" key="6">
    <source>
        <dbReference type="EMBL" id="EPQ04872.1"/>
    </source>
</evidence>
<dbReference type="InterPro" id="IPR006140">
    <property type="entry name" value="D-isomer_DH_NAD-bd"/>
</dbReference>
<dbReference type="InterPro" id="IPR029753">
    <property type="entry name" value="D-isomer_DH_CS"/>
</dbReference>
<evidence type="ECO:0000256" key="3">
    <source>
        <dbReference type="SAM" id="MobiDB-lite"/>
    </source>
</evidence>
<feature type="region of interest" description="Disordered" evidence="3">
    <location>
        <begin position="507"/>
        <end position="587"/>
    </location>
</feature>
<feature type="compositionally biased region" description="Acidic residues" evidence="3">
    <location>
        <begin position="531"/>
        <end position="541"/>
    </location>
</feature>
<feature type="domain" description="D-isomer specific 2-hydroxyacid dehydrogenase catalytic" evidence="4">
    <location>
        <begin position="21"/>
        <end position="300"/>
    </location>
</feature>
<dbReference type="InterPro" id="IPR015946">
    <property type="entry name" value="KH_dom-like_a/b"/>
</dbReference>
<keyword evidence="7" id="KW-1185">Reference proteome</keyword>